<dbReference type="GO" id="GO:0043565">
    <property type="term" value="F:sequence-specific DNA binding"/>
    <property type="evidence" value="ECO:0007669"/>
    <property type="project" value="InterPro"/>
</dbReference>
<dbReference type="InterPro" id="IPR002078">
    <property type="entry name" value="Sigma_54_int"/>
</dbReference>
<dbReference type="Pfam" id="PF25601">
    <property type="entry name" value="AAA_lid_14"/>
    <property type="match status" value="1"/>
</dbReference>
<evidence type="ECO:0000256" key="1">
    <source>
        <dbReference type="ARBA" id="ARBA00022741"/>
    </source>
</evidence>
<dbReference type="SUPFAM" id="SSF46689">
    <property type="entry name" value="Homeodomain-like"/>
    <property type="match status" value="1"/>
</dbReference>
<evidence type="ECO:0000256" key="4">
    <source>
        <dbReference type="ARBA" id="ARBA00023163"/>
    </source>
</evidence>
<dbReference type="PROSITE" id="PS50045">
    <property type="entry name" value="SIGMA54_INTERACT_4"/>
    <property type="match status" value="1"/>
</dbReference>
<gene>
    <name evidence="6" type="ORF">KKC1_17830</name>
</gene>
<dbReference type="SMART" id="SM00382">
    <property type="entry name" value="AAA"/>
    <property type="match status" value="1"/>
</dbReference>
<dbReference type="Pfam" id="PF02954">
    <property type="entry name" value="HTH_8"/>
    <property type="match status" value="1"/>
</dbReference>
<dbReference type="Gene3D" id="1.10.10.60">
    <property type="entry name" value="Homeodomain-like"/>
    <property type="match status" value="1"/>
</dbReference>
<dbReference type="Pfam" id="PF00158">
    <property type="entry name" value="Sigma54_activat"/>
    <property type="match status" value="1"/>
</dbReference>
<dbReference type="AlphaFoldDB" id="A0A1Z5HSX3"/>
<keyword evidence="1" id="KW-0547">Nucleotide-binding</keyword>
<protein>
    <submittedName>
        <fullName evidence="6">Transcriptional regulator</fullName>
    </submittedName>
</protein>
<dbReference type="Gene3D" id="3.40.50.300">
    <property type="entry name" value="P-loop containing nucleotide triphosphate hydrolases"/>
    <property type="match status" value="1"/>
</dbReference>
<evidence type="ECO:0000313" key="7">
    <source>
        <dbReference type="Proteomes" id="UP000197032"/>
    </source>
</evidence>
<name>A0A1Z5HSX3_9FIRM</name>
<sequence>MRNLLDLIERVAAFDSTVLITGETGVGKEMIGNVIHSSSSRRHGPFIKINCAAIPENLLEAEFFGYEPGSFTGALRQGKEGIFEAANQGSVFLDEIGDLPFSLQGKLLRVLQEKEVMRIGGTKPRKVDVRVIAATNRDLGEMVARQKFRADLFYRLNVIPVYVPPLRERKEDIPVLIDYFMDYFQRKFGVKKYCSPDVYKILEEYDWPGNVRELRNMVERLFVMTKPGESITAETIRKGGFLIKKSSFAQGQYTVVREVGPLKEVIKEVEEQLIQLSLKKYSTLREAAEALGIDPSTLWRKRKRATKGKR</sequence>
<evidence type="ECO:0000313" key="6">
    <source>
        <dbReference type="EMBL" id="GAW92632.1"/>
    </source>
</evidence>
<dbReference type="InterPro" id="IPR025662">
    <property type="entry name" value="Sigma_54_int_dom_ATP-bd_1"/>
</dbReference>
<dbReference type="PANTHER" id="PTHR32071:SF57">
    <property type="entry name" value="C4-DICARBOXYLATE TRANSPORT TRANSCRIPTIONAL REGULATORY PROTEIN DCTD"/>
    <property type="match status" value="1"/>
</dbReference>
<dbReference type="GO" id="GO:0006355">
    <property type="term" value="P:regulation of DNA-templated transcription"/>
    <property type="evidence" value="ECO:0007669"/>
    <property type="project" value="InterPro"/>
</dbReference>
<dbReference type="EMBL" id="BDGJ01000087">
    <property type="protein sequence ID" value="GAW92632.1"/>
    <property type="molecule type" value="Genomic_DNA"/>
</dbReference>
<dbReference type="CDD" id="cd00009">
    <property type="entry name" value="AAA"/>
    <property type="match status" value="1"/>
</dbReference>
<dbReference type="PANTHER" id="PTHR32071">
    <property type="entry name" value="TRANSCRIPTIONAL REGULATORY PROTEIN"/>
    <property type="match status" value="1"/>
</dbReference>
<evidence type="ECO:0000256" key="2">
    <source>
        <dbReference type="ARBA" id="ARBA00022840"/>
    </source>
</evidence>
<dbReference type="PROSITE" id="PS00688">
    <property type="entry name" value="SIGMA54_INTERACT_3"/>
    <property type="match status" value="1"/>
</dbReference>
<dbReference type="PROSITE" id="PS00675">
    <property type="entry name" value="SIGMA54_INTERACT_1"/>
    <property type="match status" value="1"/>
</dbReference>
<keyword evidence="4" id="KW-0804">Transcription</keyword>
<dbReference type="InterPro" id="IPR025944">
    <property type="entry name" value="Sigma_54_int_dom_CS"/>
</dbReference>
<dbReference type="InterPro" id="IPR003593">
    <property type="entry name" value="AAA+_ATPase"/>
</dbReference>
<keyword evidence="2" id="KW-0067">ATP-binding</keyword>
<reference evidence="7" key="1">
    <citation type="journal article" date="2017" name="Appl. Environ. Microbiol.">
        <title>Genomic analysis of Calderihabitans maritimus KKC1, a thermophilic hydrogenogenic carboxydotrophic bacterium isolated from marine sediment.</title>
        <authorList>
            <person name="Omae K."/>
            <person name="Yoneda Y."/>
            <person name="Fukuyama Y."/>
            <person name="Yoshida T."/>
            <person name="Sako Y."/>
        </authorList>
    </citation>
    <scope>NUCLEOTIDE SEQUENCE [LARGE SCALE GENOMIC DNA]</scope>
    <source>
        <strain evidence="7">KKC1</strain>
    </source>
</reference>
<keyword evidence="7" id="KW-1185">Reference proteome</keyword>
<dbReference type="GO" id="GO:0005524">
    <property type="term" value="F:ATP binding"/>
    <property type="evidence" value="ECO:0007669"/>
    <property type="project" value="UniProtKB-KW"/>
</dbReference>
<evidence type="ECO:0000259" key="5">
    <source>
        <dbReference type="PROSITE" id="PS50045"/>
    </source>
</evidence>
<dbReference type="Proteomes" id="UP000197032">
    <property type="component" value="Unassembled WGS sequence"/>
</dbReference>
<keyword evidence="3" id="KW-0805">Transcription regulation</keyword>
<dbReference type="Gene3D" id="1.10.8.60">
    <property type="match status" value="1"/>
</dbReference>
<evidence type="ECO:0000256" key="3">
    <source>
        <dbReference type="ARBA" id="ARBA00023015"/>
    </source>
</evidence>
<feature type="domain" description="Sigma-54 factor interaction" evidence="5">
    <location>
        <begin position="1"/>
        <end position="223"/>
    </location>
</feature>
<dbReference type="SUPFAM" id="SSF52540">
    <property type="entry name" value="P-loop containing nucleoside triphosphate hydrolases"/>
    <property type="match status" value="1"/>
</dbReference>
<dbReference type="FunFam" id="3.40.50.300:FF:000006">
    <property type="entry name" value="DNA-binding transcriptional regulator NtrC"/>
    <property type="match status" value="1"/>
</dbReference>
<comment type="caution">
    <text evidence="6">The sequence shown here is derived from an EMBL/GenBank/DDBJ whole genome shotgun (WGS) entry which is preliminary data.</text>
</comment>
<dbReference type="InterPro" id="IPR009057">
    <property type="entry name" value="Homeodomain-like_sf"/>
</dbReference>
<organism evidence="6 7">
    <name type="scientific">Calderihabitans maritimus</name>
    <dbReference type="NCBI Taxonomy" id="1246530"/>
    <lineage>
        <taxon>Bacteria</taxon>
        <taxon>Bacillati</taxon>
        <taxon>Bacillota</taxon>
        <taxon>Clostridia</taxon>
        <taxon>Neomoorellales</taxon>
        <taxon>Calderihabitantaceae</taxon>
        <taxon>Calderihabitans</taxon>
    </lineage>
</organism>
<accession>A0A1Z5HSX3</accession>
<proteinExistence type="predicted"/>
<dbReference type="InterPro" id="IPR002197">
    <property type="entry name" value="HTH_Fis"/>
</dbReference>
<dbReference type="InterPro" id="IPR058031">
    <property type="entry name" value="AAA_lid_NorR"/>
</dbReference>
<dbReference type="InterPro" id="IPR027417">
    <property type="entry name" value="P-loop_NTPase"/>
</dbReference>